<evidence type="ECO:0000313" key="5">
    <source>
        <dbReference type="Proteomes" id="UP000593574"/>
    </source>
</evidence>
<dbReference type="Proteomes" id="UP000593574">
    <property type="component" value="Unassembled WGS sequence"/>
</dbReference>
<dbReference type="EMBL" id="JABEZV010000002">
    <property type="protein sequence ID" value="MBA0706116.1"/>
    <property type="molecule type" value="Genomic_DNA"/>
</dbReference>
<accession>A0A7J8Z2Q1</accession>
<reference evidence="4 5" key="1">
    <citation type="journal article" date="2019" name="Genome Biol. Evol.">
        <title>Insights into the evolution of the New World diploid cottons (Gossypium, subgenus Houzingenia) based on genome sequencing.</title>
        <authorList>
            <person name="Grover C.E."/>
            <person name="Arick M.A. 2nd"/>
            <person name="Thrash A."/>
            <person name="Conover J.L."/>
            <person name="Sanders W.S."/>
            <person name="Peterson D.G."/>
            <person name="Frelichowski J.E."/>
            <person name="Scheffler J.A."/>
            <person name="Scheffler B.E."/>
            <person name="Wendel J.F."/>
        </authorList>
    </citation>
    <scope>NUCLEOTIDE SEQUENCE [LARGE SCALE GENOMIC DNA]</scope>
    <source>
        <strain evidence="4">4</strain>
        <tissue evidence="4">Leaf</tissue>
    </source>
</reference>
<evidence type="ECO:0000313" key="4">
    <source>
        <dbReference type="EMBL" id="MBA0706116.1"/>
    </source>
</evidence>
<dbReference type="AlphaFoldDB" id="A0A7J8Z2Q1"/>
<comment type="caution">
    <text evidence="4">The sequence shown here is derived from an EMBL/GenBank/DDBJ whole genome shotgun (WGS) entry which is preliminary data.</text>
</comment>
<keyword evidence="2" id="KW-0689">Ribosomal protein</keyword>
<evidence type="ECO:0000256" key="2">
    <source>
        <dbReference type="ARBA" id="ARBA00022980"/>
    </source>
</evidence>
<protein>
    <submittedName>
        <fullName evidence="4">Uncharacterized protein</fullName>
    </submittedName>
</protein>
<dbReference type="GO" id="GO:1990904">
    <property type="term" value="C:ribonucleoprotein complex"/>
    <property type="evidence" value="ECO:0007669"/>
    <property type="project" value="UniProtKB-KW"/>
</dbReference>
<dbReference type="InterPro" id="IPR036823">
    <property type="entry name" value="Ribosomal_uS7_dom_sf"/>
</dbReference>
<keyword evidence="3" id="KW-0687">Ribonucleoprotein</keyword>
<name>A0A7J8Z2Q1_9ROSI</name>
<dbReference type="SUPFAM" id="SSF47973">
    <property type="entry name" value="Ribosomal protein S7"/>
    <property type="match status" value="1"/>
</dbReference>
<gene>
    <name evidence="4" type="ORF">Golax_018250</name>
</gene>
<proteinExistence type="inferred from homology"/>
<comment type="similarity">
    <text evidence="1">Belongs to the universal ribosomal protein uS7 family.</text>
</comment>
<dbReference type="GO" id="GO:0005840">
    <property type="term" value="C:ribosome"/>
    <property type="evidence" value="ECO:0007669"/>
    <property type="project" value="UniProtKB-KW"/>
</dbReference>
<evidence type="ECO:0000256" key="3">
    <source>
        <dbReference type="ARBA" id="ARBA00023274"/>
    </source>
</evidence>
<evidence type="ECO:0000256" key="1">
    <source>
        <dbReference type="ARBA" id="ARBA00007151"/>
    </source>
</evidence>
<organism evidence="4 5">
    <name type="scientific">Gossypium laxum</name>
    <dbReference type="NCBI Taxonomy" id="34288"/>
    <lineage>
        <taxon>Eukaryota</taxon>
        <taxon>Viridiplantae</taxon>
        <taxon>Streptophyta</taxon>
        <taxon>Embryophyta</taxon>
        <taxon>Tracheophyta</taxon>
        <taxon>Spermatophyta</taxon>
        <taxon>Magnoliopsida</taxon>
        <taxon>eudicotyledons</taxon>
        <taxon>Gunneridae</taxon>
        <taxon>Pentapetalae</taxon>
        <taxon>rosids</taxon>
        <taxon>malvids</taxon>
        <taxon>Malvales</taxon>
        <taxon>Malvaceae</taxon>
        <taxon>Malvoideae</taxon>
        <taxon>Gossypium</taxon>
    </lineage>
</organism>
<sequence length="23" mass="2685">MEIIYLLTDQNPIQVIVDAIINR</sequence>
<keyword evidence="5" id="KW-1185">Reference proteome</keyword>